<accession>A0A6A6IZG6</accession>
<proteinExistence type="predicted"/>
<reference evidence="1" key="1">
    <citation type="journal article" date="2020" name="Stud. Mycol.">
        <title>101 Dothideomycetes genomes: a test case for predicting lifestyles and emergence of pathogens.</title>
        <authorList>
            <person name="Haridas S."/>
            <person name="Albert R."/>
            <person name="Binder M."/>
            <person name="Bloem J."/>
            <person name="Labutti K."/>
            <person name="Salamov A."/>
            <person name="Andreopoulos B."/>
            <person name="Baker S."/>
            <person name="Barry K."/>
            <person name="Bills G."/>
            <person name="Bluhm B."/>
            <person name="Cannon C."/>
            <person name="Castanera R."/>
            <person name="Culley D."/>
            <person name="Daum C."/>
            <person name="Ezra D."/>
            <person name="Gonzalez J."/>
            <person name="Henrissat B."/>
            <person name="Kuo A."/>
            <person name="Liang C."/>
            <person name="Lipzen A."/>
            <person name="Lutzoni F."/>
            <person name="Magnuson J."/>
            <person name="Mondo S."/>
            <person name="Nolan M."/>
            <person name="Ohm R."/>
            <person name="Pangilinan J."/>
            <person name="Park H.-J."/>
            <person name="Ramirez L."/>
            <person name="Alfaro M."/>
            <person name="Sun H."/>
            <person name="Tritt A."/>
            <person name="Yoshinaga Y."/>
            <person name="Zwiers L.-H."/>
            <person name="Turgeon B."/>
            <person name="Goodwin S."/>
            <person name="Spatafora J."/>
            <person name="Crous P."/>
            <person name="Grigoriev I."/>
        </authorList>
    </citation>
    <scope>NUCLEOTIDE SEQUENCE</scope>
    <source>
        <strain evidence="1">CBS 122368</strain>
    </source>
</reference>
<dbReference type="Proteomes" id="UP000800094">
    <property type="component" value="Unassembled WGS sequence"/>
</dbReference>
<organism evidence="1 2">
    <name type="scientific">Trematosphaeria pertusa</name>
    <dbReference type="NCBI Taxonomy" id="390896"/>
    <lineage>
        <taxon>Eukaryota</taxon>
        <taxon>Fungi</taxon>
        <taxon>Dikarya</taxon>
        <taxon>Ascomycota</taxon>
        <taxon>Pezizomycotina</taxon>
        <taxon>Dothideomycetes</taxon>
        <taxon>Pleosporomycetidae</taxon>
        <taxon>Pleosporales</taxon>
        <taxon>Massarineae</taxon>
        <taxon>Trematosphaeriaceae</taxon>
        <taxon>Trematosphaeria</taxon>
    </lineage>
</organism>
<dbReference type="RefSeq" id="XP_033690969.1">
    <property type="nucleotide sequence ID" value="XM_033827497.1"/>
</dbReference>
<dbReference type="OrthoDB" id="3542212at2759"/>
<evidence type="ECO:0008006" key="3">
    <source>
        <dbReference type="Google" id="ProtNLM"/>
    </source>
</evidence>
<dbReference type="EMBL" id="ML987189">
    <property type="protein sequence ID" value="KAF2255965.1"/>
    <property type="molecule type" value="Genomic_DNA"/>
</dbReference>
<evidence type="ECO:0000313" key="1">
    <source>
        <dbReference type="EMBL" id="KAF2255965.1"/>
    </source>
</evidence>
<evidence type="ECO:0000313" key="2">
    <source>
        <dbReference type="Proteomes" id="UP000800094"/>
    </source>
</evidence>
<name>A0A6A6IZG6_9PLEO</name>
<dbReference type="Gene3D" id="3.30.70.100">
    <property type="match status" value="2"/>
</dbReference>
<dbReference type="AlphaFoldDB" id="A0A6A6IZG6"/>
<dbReference type="PANTHER" id="PTHR42052">
    <property type="entry name" value="ABM DOMAIN-CONTAINING PROTEIN"/>
    <property type="match status" value="1"/>
</dbReference>
<sequence>MAITEMALLHLSEGTTADDASLRSKLTKAKTVMQTYTGRTFYIMQQIEDPSFLYVIGEWESLDQHMNGFIPSADNQALLESLKDELAVDWLLHIDAPHTALPLPKTDAEKEKALKGELIYSIGRHFIKTGEKDKFQETFDANKKYPMEYVTEGSIGYGWRVDKEEHNEEFVLWGPWKSVDQHLGFAKTEGFAKYAKIRDHLDGADIKHAKIMDV</sequence>
<dbReference type="GeneID" id="54580827"/>
<keyword evidence="2" id="KW-1185">Reference proteome</keyword>
<gene>
    <name evidence="1" type="ORF">BU26DRAFT_512895</name>
</gene>
<protein>
    <recommendedName>
        <fullName evidence="3">ABM domain-containing protein</fullName>
    </recommendedName>
</protein>
<dbReference type="PANTHER" id="PTHR42052:SF1">
    <property type="entry name" value="ABM DOMAIN-CONTAINING PROTEIN"/>
    <property type="match status" value="1"/>
</dbReference>